<sequence>MVKRKNSGYKLGHSEAVAAYTMVLPSVIGVIVFLGIPLLFVIYLSFTKWNFAQGINGIEFIGLDNYIRMFQDDRVHVSLVNNLVYLLSVPITIFLAIFLATALNKHVFLKNGIRVLYYLPFISSMVAVAMVFRNLFSEYGIVNEILSSVFHISDPPGWFLSSAWVMPCIIIVQVWHDLGNSTMILIAGMQGISGDLYEAAKVDGATGWDRLTKITIPLLTPYIFFLVIIGVMNSFKVYDIVKILTEGGPGKASNVLVYAVYHYGFKLYDMGYASAISVLVFVIIMIVTAVQFTGQKKWVNY</sequence>
<reference evidence="9 10" key="1">
    <citation type="submission" date="2024-04" db="EMBL/GenBank/DDBJ databases">
        <title>Defined microbial consortia suppress multidrug-resistant proinflammatory Enterobacteriaceae via ecological control.</title>
        <authorList>
            <person name="Furuichi M."/>
            <person name="Kawaguchi T."/>
            <person name="Pust M."/>
            <person name="Yasuma K."/>
            <person name="Plichta D."/>
            <person name="Hasegawa N."/>
            <person name="Ohya T."/>
            <person name="Bhattarai S."/>
            <person name="Sasajima S."/>
            <person name="Aoto Y."/>
            <person name="Tuganbaev T."/>
            <person name="Yaginuma M."/>
            <person name="Ueda M."/>
            <person name="Okahashi N."/>
            <person name="Amafuji K."/>
            <person name="Kiridooshi Y."/>
            <person name="Sugita K."/>
            <person name="Strazar M."/>
            <person name="Skelly A."/>
            <person name="Suda W."/>
            <person name="Hattori M."/>
            <person name="Nakamoto N."/>
            <person name="Caballero S."/>
            <person name="Norman J."/>
            <person name="Olle B."/>
            <person name="Tanoue T."/>
            <person name="Arita M."/>
            <person name="Bucci V."/>
            <person name="Atarashi K."/>
            <person name="Xavier R."/>
            <person name="Honda K."/>
        </authorList>
    </citation>
    <scope>NUCLEOTIDE SEQUENCE [LARGE SCALE GENOMIC DNA]</scope>
    <source>
        <strain evidence="10">k34-0107-D12</strain>
    </source>
</reference>
<evidence type="ECO:0000259" key="8">
    <source>
        <dbReference type="PROSITE" id="PS50928"/>
    </source>
</evidence>
<dbReference type="EMBL" id="BAABZQ010000001">
    <property type="protein sequence ID" value="GAA6502494.1"/>
    <property type="molecule type" value="Genomic_DNA"/>
</dbReference>
<dbReference type="CDD" id="cd06261">
    <property type="entry name" value="TM_PBP2"/>
    <property type="match status" value="1"/>
</dbReference>
<dbReference type="PROSITE" id="PS50928">
    <property type="entry name" value="ABC_TM1"/>
    <property type="match status" value="1"/>
</dbReference>
<evidence type="ECO:0000256" key="6">
    <source>
        <dbReference type="ARBA" id="ARBA00023136"/>
    </source>
</evidence>
<dbReference type="InterPro" id="IPR035906">
    <property type="entry name" value="MetI-like_sf"/>
</dbReference>
<evidence type="ECO:0000313" key="10">
    <source>
        <dbReference type="Proteomes" id="UP001600941"/>
    </source>
</evidence>
<dbReference type="PANTHER" id="PTHR30193:SF37">
    <property type="entry name" value="INNER MEMBRANE ABC TRANSPORTER PERMEASE PROTEIN YCJO"/>
    <property type="match status" value="1"/>
</dbReference>
<evidence type="ECO:0000256" key="7">
    <source>
        <dbReference type="RuleBase" id="RU363032"/>
    </source>
</evidence>
<keyword evidence="10" id="KW-1185">Reference proteome</keyword>
<dbReference type="InterPro" id="IPR000515">
    <property type="entry name" value="MetI-like"/>
</dbReference>
<dbReference type="SUPFAM" id="SSF161098">
    <property type="entry name" value="MetI-like"/>
    <property type="match status" value="1"/>
</dbReference>
<comment type="subcellular location">
    <subcellularLocation>
        <location evidence="1 7">Cell membrane</location>
        <topology evidence="1 7">Multi-pass membrane protein</topology>
    </subcellularLocation>
</comment>
<proteinExistence type="inferred from homology"/>
<comment type="caution">
    <text evidence="9">The sequence shown here is derived from an EMBL/GenBank/DDBJ whole genome shotgun (WGS) entry which is preliminary data.</text>
</comment>
<dbReference type="PANTHER" id="PTHR30193">
    <property type="entry name" value="ABC TRANSPORTER PERMEASE PROTEIN"/>
    <property type="match status" value="1"/>
</dbReference>
<keyword evidence="6 7" id="KW-0472">Membrane</keyword>
<feature type="transmembrane region" description="Helical" evidence="7">
    <location>
        <begin position="115"/>
        <end position="136"/>
    </location>
</feature>
<protein>
    <submittedName>
        <fullName evidence="9">Sugar ABC transporter permease</fullName>
    </submittedName>
</protein>
<evidence type="ECO:0000256" key="3">
    <source>
        <dbReference type="ARBA" id="ARBA00022475"/>
    </source>
</evidence>
<feature type="transmembrane region" description="Helical" evidence="7">
    <location>
        <begin position="216"/>
        <end position="235"/>
    </location>
</feature>
<evidence type="ECO:0000256" key="1">
    <source>
        <dbReference type="ARBA" id="ARBA00004651"/>
    </source>
</evidence>
<dbReference type="Proteomes" id="UP001600941">
    <property type="component" value="Unassembled WGS sequence"/>
</dbReference>
<feature type="domain" description="ABC transmembrane type-1" evidence="8">
    <location>
        <begin position="78"/>
        <end position="291"/>
    </location>
</feature>
<feature type="transmembrane region" description="Helical" evidence="7">
    <location>
        <begin position="270"/>
        <end position="292"/>
    </location>
</feature>
<organism evidence="9 10">
    <name type="scientific">Blautia parvula</name>
    <dbReference type="NCBI Taxonomy" id="2877527"/>
    <lineage>
        <taxon>Bacteria</taxon>
        <taxon>Bacillati</taxon>
        <taxon>Bacillota</taxon>
        <taxon>Clostridia</taxon>
        <taxon>Lachnospirales</taxon>
        <taxon>Lachnospiraceae</taxon>
        <taxon>Blautia</taxon>
    </lineage>
</organism>
<keyword evidence="4 7" id="KW-0812">Transmembrane</keyword>
<keyword evidence="2 7" id="KW-0813">Transport</keyword>
<gene>
    <name evidence="9" type="ORF">K340107D12_53100</name>
</gene>
<dbReference type="Gene3D" id="1.10.3720.10">
    <property type="entry name" value="MetI-like"/>
    <property type="match status" value="1"/>
</dbReference>
<dbReference type="Pfam" id="PF00528">
    <property type="entry name" value="BPD_transp_1"/>
    <property type="match status" value="1"/>
</dbReference>
<evidence type="ECO:0000256" key="4">
    <source>
        <dbReference type="ARBA" id="ARBA00022692"/>
    </source>
</evidence>
<keyword evidence="5 7" id="KW-1133">Transmembrane helix</keyword>
<dbReference type="RefSeq" id="WP_227211405.1">
    <property type="nucleotide sequence ID" value="NZ_BAABZQ010000001.1"/>
</dbReference>
<comment type="similarity">
    <text evidence="7">Belongs to the binding-protein-dependent transport system permease family.</text>
</comment>
<feature type="transmembrane region" description="Helical" evidence="7">
    <location>
        <begin position="21"/>
        <end position="46"/>
    </location>
</feature>
<name>A0ABQ0C130_9FIRM</name>
<evidence type="ECO:0000256" key="2">
    <source>
        <dbReference type="ARBA" id="ARBA00022448"/>
    </source>
</evidence>
<evidence type="ECO:0000256" key="5">
    <source>
        <dbReference type="ARBA" id="ARBA00022989"/>
    </source>
</evidence>
<feature type="transmembrane region" description="Helical" evidence="7">
    <location>
        <begin position="83"/>
        <end position="103"/>
    </location>
</feature>
<feature type="transmembrane region" description="Helical" evidence="7">
    <location>
        <begin position="156"/>
        <end position="175"/>
    </location>
</feature>
<accession>A0ABQ0C130</accession>
<evidence type="ECO:0000313" key="9">
    <source>
        <dbReference type="EMBL" id="GAA6502494.1"/>
    </source>
</evidence>
<keyword evidence="3" id="KW-1003">Cell membrane</keyword>
<dbReference type="InterPro" id="IPR051393">
    <property type="entry name" value="ABC_transporter_permease"/>
</dbReference>